<protein>
    <submittedName>
        <fullName evidence="2">Glutaminyl-peptide cyclotransferase</fullName>
    </submittedName>
</protein>
<sequence>MGVALAALPLAACQAAPARAPAAVPVAEAQALRVLPHDTGAFTEGLFIDGDTLFESTGMEGRSSLRRVDLETGRVQAQMNLSAPLFGEGIAPFTAPDGSRQILMLTWRNAVGFRFARDGLAVQGRFTYVGEGWGMTSNGAQIIMSDGTDQLRFINGADFTTTRLLRVTANGRPIVNLNELEWVDGEILANIWLTDRIARIDPATGHVKGWIDLSPLRRKMPALGTDQVANGIAWDAVHRRLYVTGKEWPAMFQIAWPVAGRRAR</sequence>
<accession>A0ABW9XHB5</accession>
<reference evidence="3" key="1">
    <citation type="submission" date="2020-01" db="EMBL/GenBank/DDBJ databases">
        <title>Sphingomonas sp. strain CSW-10.</title>
        <authorList>
            <person name="Chen W.-M."/>
        </authorList>
    </citation>
    <scope>NUCLEOTIDE SEQUENCE [LARGE SCALE GENOMIC DNA]</scope>
    <source>
        <strain evidence="3">FSY-8</strain>
    </source>
</reference>
<comment type="caution">
    <text evidence="2">The sequence shown here is derived from an EMBL/GenBank/DDBJ whole genome shotgun (WGS) entry which is preliminary data.</text>
</comment>
<gene>
    <name evidence="2" type="ORF">GTZ99_15015</name>
</gene>
<dbReference type="InterPro" id="IPR007788">
    <property type="entry name" value="QCT"/>
</dbReference>
<keyword evidence="1" id="KW-0732">Signal</keyword>
<dbReference type="EMBL" id="JAAAPO010000006">
    <property type="protein sequence ID" value="NBC37864.1"/>
    <property type="molecule type" value="Genomic_DNA"/>
</dbReference>
<evidence type="ECO:0000313" key="3">
    <source>
        <dbReference type="Proteomes" id="UP000753724"/>
    </source>
</evidence>
<feature type="chain" id="PRO_5045774641" evidence="1">
    <location>
        <begin position="23"/>
        <end position="264"/>
    </location>
</feature>
<dbReference type="PANTHER" id="PTHR31270:SF1">
    <property type="entry name" value="GLUTAMINYL-PEPTIDE CYCLOTRANSFERASE"/>
    <property type="match status" value="1"/>
</dbReference>
<proteinExistence type="predicted"/>
<evidence type="ECO:0000256" key="1">
    <source>
        <dbReference type="SAM" id="SignalP"/>
    </source>
</evidence>
<feature type="signal peptide" evidence="1">
    <location>
        <begin position="1"/>
        <end position="22"/>
    </location>
</feature>
<keyword evidence="3" id="KW-1185">Reference proteome</keyword>
<evidence type="ECO:0000313" key="2">
    <source>
        <dbReference type="EMBL" id="NBC37864.1"/>
    </source>
</evidence>
<dbReference type="SUPFAM" id="SSF50969">
    <property type="entry name" value="YVTN repeat-like/Quinoprotein amine dehydrogenase"/>
    <property type="match status" value="1"/>
</dbReference>
<dbReference type="Pfam" id="PF05096">
    <property type="entry name" value="Glu_cyclase_2"/>
    <property type="match status" value="1"/>
</dbReference>
<name>A0ABW9XHB5_9SPHN</name>
<dbReference type="InterPro" id="IPR011044">
    <property type="entry name" value="Quino_amine_DH_bsu"/>
</dbReference>
<dbReference type="PANTHER" id="PTHR31270">
    <property type="entry name" value="GLUTAMINYL-PEPTIDE CYCLOTRANSFERASE"/>
    <property type="match status" value="1"/>
</dbReference>
<organism evidence="2 3">
    <name type="scientific">Novosphingobium ovatum</name>
    <dbReference type="NCBI Taxonomy" id="1908523"/>
    <lineage>
        <taxon>Bacteria</taxon>
        <taxon>Pseudomonadati</taxon>
        <taxon>Pseudomonadota</taxon>
        <taxon>Alphaproteobacteria</taxon>
        <taxon>Sphingomonadales</taxon>
        <taxon>Sphingomonadaceae</taxon>
        <taxon>Novosphingobium</taxon>
    </lineage>
</organism>
<dbReference type="Proteomes" id="UP000753724">
    <property type="component" value="Unassembled WGS sequence"/>
</dbReference>